<sequence>MAAFTPNSYSSDPAAALQKAQQATSILSKASSVSTNFPASIFSSADSTELWNDLEQLLYACLRTGDDESAFLCVEKLTERFGATNERVMALKGLYQEAVASDMTAIKKILEDYNKILMENPMNVPVLKRRIALIRSIGRPQEAITDLVEFVDSFPTDMEAWCELSDLYQTQGCSSQAIFCLEEALLITPYAWNLHARLGELEYMAGVSATDSTDGREHLSLAVKRFSRSIELCDDYLRGFYGLKLVADKLLQTNATSRAQGNPDLTPDKLQRLSQLATSKLEAIVRDRTTRRSPGVNESELAAAKDLLSRSKSRSLG</sequence>
<evidence type="ECO:0000256" key="3">
    <source>
        <dbReference type="RuleBase" id="RU367091"/>
    </source>
</evidence>
<proteinExistence type="inferred from homology"/>
<evidence type="ECO:0000256" key="2">
    <source>
        <dbReference type="ARBA" id="ARBA00022803"/>
    </source>
</evidence>
<dbReference type="InterPro" id="IPR039856">
    <property type="entry name" value="EMC2-like"/>
</dbReference>
<dbReference type="PANTHER" id="PTHR12760">
    <property type="entry name" value="TETRATRICOPEPTIDE REPEAT PROTEIN"/>
    <property type="match status" value="1"/>
</dbReference>
<dbReference type="STRING" id="215243.A0A0D2D498"/>
<dbReference type="SUPFAM" id="SSF48452">
    <property type="entry name" value="TPR-like"/>
    <property type="match status" value="1"/>
</dbReference>
<dbReference type="FunFam" id="1.25.40.10:FF:001208">
    <property type="entry name" value="Tetratricopeptide repeat domain-containing protein"/>
    <property type="match status" value="1"/>
</dbReference>
<dbReference type="GeneID" id="27362848"/>
<dbReference type="Gene3D" id="1.25.40.10">
    <property type="entry name" value="Tetratricopeptide repeat domain"/>
    <property type="match status" value="1"/>
</dbReference>
<dbReference type="InterPro" id="IPR011990">
    <property type="entry name" value="TPR-like_helical_dom_sf"/>
</dbReference>
<comment type="subunit">
    <text evidence="3">Component of the ER membrane protein complex (EMC).</text>
</comment>
<dbReference type="RefSeq" id="XP_016257371.1">
    <property type="nucleotide sequence ID" value="XM_016412357.1"/>
</dbReference>
<dbReference type="InterPro" id="IPR055217">
    <property type="entry name" value="TPR_EMC2"/>
</dbReference>
<evidence type="ECO:0000313" key="7">
    <source>
        <dbReference type="Proteomes" id="UP000053342"/>
    </source>
</evidence>
<accession>A0A0D2D498</accession>
<dbReference type="VEuPathDB" id="FungiDB:PV06_10774"/>
<dbReference type="HOGENOM" id="CLU_052388_0_0_1"/>
<gene>
    <name evidence="6" type="ORF">PV06_10774</name>
</gene>
<keyword evidence="2" id="KW-0802">TPR repeat</keyword>
<keyword evidence="3" id="KW-0256">Endoplasmic reticulum</keyword>
<keyword evidence="7" id="KW-1185">Reference proteome</keyword>
<dbReference type="GO" id="GO:0072546">
    <property type="term" value="C:EMC complex"/>
    <property type="evidence" value="ECO:0007669"/>
    <property type="project" value="UniProtKB-UniRule"/>
</dbReference>
<reference evidence="6 7" key="1">
    <citation type="submission" date="2015-01" db="EMBL/GenBank/DDBJ databases">
        <title>The Genome Sequence of Exophiala oligosperma CBS72588.</title>
        <authorList>
            <consortium name="The Broad Institute Genomics Platform"/>
            <person name="Cuomo C."/>
            <person name="de Hoog S."/>
            <person name="Gorbushina A."/>
            <person name="Stielow B."/>
            <person name="Teixiera M."/>
            <person name="Abouelleil A."/>
            <person name="Chapman S.B."/>
            <person name="Priest M."/>
            <person name="Young S.K."/>
            <person name="Wortman J."/>
            <person name="Nusbaum C."/>
            <person name="Birren B."/>
        </authorList>
    </citation>
    <scope>NUCLEOTIDE SEQUENCE [LARGE SCALE GENOMIC DNA]</scope>
    <source>
        <strain evidence="6 7">CBS 72588</strain>
    </source>
</reference>
<name>A0A0D2D498_9EURO</name>
<keyword evidence="1" id="KW-0677">Repeat</keyword>
<evidence type="ECO:0000313" key="6">
    <source>
        <dbReference type="EMBL" id="KIW37155.1"/>
    </source>
</evidence>
<comment type="subcellular location">
    <subcellularLocation>
        <location evidence="3">Endoplasmic reticulum membrane</location>
        <topology evidence="3">Peripheral membrane protein</topology>
        <orientation evidence="3">Cytoplasmic side</orientation>
    </subcellularLocation>
</comment>
<evidence type="ECO:0000259" key="5">
    <source>
        <dbReference type="Pfam" id="PF22890"/>
    </source>
</evidence>
<comment type="function">
    <text evidence="3">Part of the endoplasmic reticulum membrane protein complex (EMC) that enables the energy-independent insertion into endoplasmic reticulum membranes of newly synthesized membrane proteins.</text>
</comment>
<comment type="similarity">
    <text evidence="3">Belongs to the EMC2 family.</text>
</comment>
<feature type="region of interest" description="Disordered" evidence="4">
    <location>
        <begin position="287"/>
        <end position="317"/>
    </location>
</feature>
<dbReference type="AlphaFoldDB" id="A0A0D2D498"/>
<feature type="domain" description="EMC2 TPR-like" evidence="5">
    <location>
        <begin position="112"/>
        <end position="197"/>
    </location>
</feature>
<dbReference type="Proteomes" id="UP000053342">
    <property type="component" value="Unassembled WGS sequence"/>
</dbReference>
<keyword evidence="3" id="KW-0472">Membrane</keyword>
<organism evidence="6 7">
    <name type="scientific">Exophiala oligosperma</name>
    <dbReference type="NCBI Taxonomy" id="215243"/>
    <lineage>
        <taxon>Eukaryota</taxon>
        <taxon>Fungi</taxon>
        <taxon>Dikarya</taxon>
        <taxon>Ascomycota</taxon>
        <taxon>Pezizomycotina</taxon>
        <taxon>Eurotiomycetes</taxon>
        <taxon>Chaetothyriomycetidae</taxon>
        <taxon>Chaetothyriales</taxon>
        <taxon>Herpotrichiellaceae</taxon>
        <taxon>Exophiala</taxon>
    </lineage>
</organism>
<protein>
    <recommendedName>
        <fullName evidence="3">ER membrane protein complex subunit 2</fullName>
    </recommendedName>
</protein>
<dbReference type="OrthoDB" id="124397at2759"/>
<evidence type="ECO:0000256" key="4">
    <source>
        <dbReference type="SAM" id="MobiDB-lite"/>
    </source>
</evidence>
<dbReference type="EMBL" id="KN847346">
    <property type="protein sequence ID" value="KIW37155.1"/>
    <property type="molecule type" value="Genomic_DNA"/>
</dbReference>
<dbReference type="Pfam" id="PF22890">
    <property type="entry name" value="TPR_EMC2"/>
    <property type="match status" value="1"/>
</dbReference>
<evidence type="ECO:0000256" key="1">
    <source>
        <dbReference type="ARBA" id="ARBA00022737"/>
    </source>
</evidence>